<sequence>MKVFVASFLLYLFIPVSIKGSQKKVNWNVTKYEERDITVEVNGTNKVEIVCDYQHAIRITSAKSIFEKNTSIKELEVIHVLRDLCEDRNICKFIPKTVTFKKYDDTTQLYIPNLCVTGVDCKHKLNIKYKCLDNFMSSLKENPADTFMVSQEDNKHQISISCYKRDYIEIISVDFLRYKKEHSQEAQELIKKVYEQCNGKKYCVFSEPSSNKLGFLTVTYRCSEPLYSYYKYTNPKDDIKVGQFYLLSNEMANVKIICPMGLVKIKSALWEVDTKCHATNNIFDRTNVVGKFCDEKAICTFVPSSYISIDNSSLKYLNMGGLCRSEYYHKLKITFDCQYNHMNNYWPTWIKTKDVVIGQNTKIECDAGRSVDIYTGYWGTDDRSVRGGHFLDYSEKIAEYCNGKGSCDLKPSAVGGNGNIVMPTFFPNIPYKLKLRYACRRHAAMQYDNSGFDRPDIFYKIEEECEKPPAYLASSHQQIAKPINISNGTIISVNSTFDFKSSMAIIIGHKIRITIDAHRKEVTIISGYTSSKHNINEDMDRFVFTILVLGGNVFFNFEYSINGSAKIEHFTHEHIIFEDKDVKDIVKMYSNIAPNEFKVYYGVLNMYNEREVSGT</sequence>
<name>A0A1R4AA01_BABMR</name>
<dbReference type="RefSeq" id="XP_021338054.1">
    <property type="nucleotide sequence ID" value="XM_021483092.1"/>
</dbReference>
<reference evidence="2 3" key="1">
    <citation type="journal article" date="2012" name="Nucleic Acids Res.">
        <title>Sequencing of the smallest Apicomplexan genome from the human pathogen Babesia microti.</title>
        <authorList>
            <person name="Cornillot E."/>
            <person name="Hadj-Kaddour K."/>
            <person name="Dassouli A."/>
            <person name="Noel B."/>
            <person name="Ranwez V."/>
            <person name="Vacherie B."/>
            <person name="Augagneur Y."/>
            <person name="Bres V."/>
            <person name="Duclos A."/>
            <person name="Randazzo S."/>
            <person name="Carcy B."/>
            <person name="Debierre-Grockiego F."/>
            <person name="Delbecq S."/>
            <person name="Moubri-Menage K."/>
            <person name="Shams-Eldin H."/>
            <person name="Usmani-Brown S."/>
            <person name="Bringaud F."/>
            <person name="Wincker P."/>
            <person name="Vivares C.P."/>
            <person name="Schwarz R.T."/>
            <person name="Schetters T.P."/>
            <person name="Krause P.J."/>
            <person name="Gorenflot A."/>
            <person name="Berry V."/>
            <person name="Barbe V."/>
            <person name="Ben Mamoun C."/>
        </authorList>
    </citation>
    <scope>NUCLEOTIDE SEQUENCE [LARGE SCALE GENOMIC DNA]</scope>
    <source>
        <strain evidence="2 3">RI</strain>
    </source>
</reference>
<keyword evidence="3" id="KW-1185">Reference proteome</keyword>
<protein>
    <recommendedName>
        <fullName evidence="4">SUEL-type lectin domain-containing protein</fullName>
    </recommendedName>
</protein>
<reference evidence="2 3" key="2">
    <citation type="journal article" date="2013" name="PLoS ONE">
        <title>Whole genome mapping and re-organization of the nuclear and mitochondrial genomes of Babesia microti isolates.</title>
        <authorList>
            <person name="Cornillot E."/>
            <person name="Dassouli A."/>
            <person name="Garg A."/>
            <person name="Pachikara N."/>
            <person name="Randazzo S."/>
            <person name="Depoix D."/>
            <person name="Carcy B."/>
            <person name="Delbecq S."/>
            <person name="Frutos R."/>
            <person name="Silva J.C."/>
            <person name="Sutton R."/>
            <person name="Krause P.J."/>
            <person name="Mamoun C.B."/>
        </authorList>
    </citation>
    <scope>NUCLEOTIDE SEQUENCE [LARGE SCALE GENOMIC DNA]</scope>
    <source>
        <strain evidence="2 3">RI</strain>
    </source>
</reference>
<evidence type="ECO:0008006" key="4">
    <source>
        <dbReference type="Google" id="ProtNLM"/>
    </source>
</evidence>
<dbReference type="EMBL" id="FO082872">
    <property type="protein sequence ID" value="SJK85838.1"/>
    <property type="molecule type" value="Genomic_DNA"/>
</dbReference>
<dbReference type="AlphaFoldDB" id="A0A1R4AA01"/>
<evidence type="ECO:0000256" key="1">
    <source>
        <dbReference type="SAM" id="SignalP"/>
    </source>
</evidence>
<dbReference type="Proteomes" id="UP000002899">
    <property type="component" value="Chromosome II"/>
</dbReference>
<dbReference type="KEGG" id="bmic:BMR1_02g00780"/>
<organism evidence="2 3">
    <name type="scientific">Babesia microti (strain RI)</name>
    <dbReference type="NCBI Taxonomy" id="1133968"/>
    <lineage>
        <taxon>Eukaryota</taxon>
        <taxon>Sar</taxon>
        <taxon>Alveolata</taxon>
        <taxon>Apicomplexa</taxon>
        <taxon>Aconoidasida</taxon>
        <taxon>Piroplasmida</taxon>
        <taxon>Babesiidae</taxon>
        <taxon>Babesia</taxon>
    </lineage>
</organism>
<gene>
    <name evidence="2" type="ORF">BMR1_02g00780</name>
</gene>
<keyword evidence="1" id="KW-0732">Signal</keyword>
<evidence type="ECO:0000313" key="3">
    <source>
        <dbReference type="Proteomes" id="UP000002899"/>
    </source>
</evidence>
<feature type="signal peptide" evidence="1">
    <location>
        <begin position="1"/>
        <end position="20"/>
    </location>
</feature>
<feature type="chain" id="PRO_5012571310" description="SUEL-type lectin domain-containing protein" evidence="1">
    <location>
        <begin position="21"/>
        <end position="615"/>
    </location>
</feature>
<reference evidence="2 3" key="3">
    <citation type="journal article" date="2016" name="Sci. Rep.">
        <title>Genome-wide diversity and gene expression profiling of Babesia microti isolates identify polymorphic genes that mediate host-pathogen interactions.</title>
        <authorList>
            <person name="Silva J.C."/>
            <person name="Cornillot E."/>
            <person name="McCracken C."/>
            <person name="Usmani-Brown S."/>
            <person name="Dwivedi A."/>
            <person name="Ifeonu O.O."/>
            <person name="Crabtree J."/>
            <person name="Gotia H.T."/>
            <person name="Virji A.Z."/>
            <person name="Reynes C."/>
            <person name="Colinge J."/>
            <person name="Kumar V."/>
            <person name="Lawres L."/>
            <person name="Pazzi J.E."/>
            <person name="Pablo J.V."/>
            <person name="Hung C."/>
            <person name="Brancato J."/>
            <person name="Kumari P."/>
            <person name="Orvis J."/>
            <person name="Tretina K."/>
            <person name="Chibucos M."/>
            <person name="Ott S."/>
            <person name="Sadzewicz L."/>
            <person name="Sengamalay N."/>
            <person name="Shetty A.C."/>
            <person name="Su Q."/>
            <person name="Tallon L."/>
            <person name="Fraser C.M."/>
            <person name="Frutos R."/>
            <person name="Molina D.M."/>
            <person name="Krause P.J."/>
            <person name="Ben Mamoun C."/>
        </authorList>
    </citation>
    <scope>NUCLEOTIDE SEQUENCE [LARGE SCALE GENOMIC DNA]</scope>
    <source>
        <strain evidence="2 3">RI</strain>
    </source>
</reference>
<accession>A0A1R4AA01</accession>
<dbReference type="VEuPathDB" id="PiroplasmaDB:BMR1_02g00780"/>
<proteinExistence type="predicted"/>
<evidence type="ECO:0000313" key="2">
    <source>
        <dbReference type="EMBL" id="SJK85838.1"/>
    </source>
</evidence>
<dbReference type="GeneID" id="24423945"/>